<evidence type="ECO:0000313" key="2">
    <source>
        <dbReference type="EMBL" id="AYG85293.1"/>
    </source>
</evidence>
<dbReference type="EMBL" id="CP032698">
    <property type="protein sequence ID" value="AYG85293.1"/>
    <property type="molecule type" value="Genomic_DNA"/>
</dbReference>
<keyword evidence="3" id="KW-1185">Reference proteome</keyword>
<dbReference type="KEGG" id="shun:DWB77_07510"/>
<feature type="compositionally biased region" description="Polar residues" evidence="1">
    <location>
        <begin position="161"/>
        <end position="173"/>
    </location>
</feature>
<reference evidence="2 3" key="1">
    <citation type="submission" date="2018-10" db="EMBL/GenBank/DDBJ databases">
        <title>Relationship between Morphology and Antimicrobial Activity in Streptomyces.</title>
        <authorList>
            <person name="Kang H.J."/>
            <person name="Kim S.B."/>
        </authorList>
    </citation>
    <scope>NUCLEOTIDE SEQUENCE [LARGE SCALE GENOMIC DNA]</scope>
    <source>
        <strain evidence="2 3">BH38</strain>
    </source>
</reference>
<dbReference type="RefSeq" id="WP_246033790.1">
    <property type="nucleotide sequence ID" value="NZ_CP032698.1"/>
</dbReference>
<feature type="region of interest" description="Disordered" evidence="1">
    <location>
        <begin position="161"/>
        <end position="183"/>
    </location>
</feature>
<gene>
    <name evidence="2" type="ORF">DWB77_07510</name>
</gene>
<dbReference type="Proteomes" id="UP000271554">
    <property type="component" value="Chromosome"/>
</dbReference>
<organism evidence="2 3">
    <name type="scientific">Streptomyces hundungensis</name>
    <dbReference type="NCBI Taxonomy" id="1077946"/>
    <lineage>
        <taxon>Bacteria</taxon>
        <taxon>Bacillati</taxon>
        <taxon>Actinomycetota</taxon>
        <taxon>Actinomycetes</taxon>
        <taxon>Kitasatosporales</taxon>
        <taxon>Streptomycetaceae</taxon>
        <taxon>Streptomyces</taxon>
    </lineage>
</organism>
<sequence length="183" mass="20280">MVSATACLRDTEGPHPLAVWVHTRDTPHMLAWALTGTMPPALAERLTRSRRGLVAPPAPQLAPAERTVFFDHQRGTTEHATTRGGPWALLHRQALYPASYDDGPDAAAWTVHTLHRRRDVLGRRGWLRYWPEARSTATALARLGDPQPLLDFVDPTTRRVSASMTTGQVSTHCRSPLPRSGRC</sequence>
<protein>
    <submittedName>
        <fullName evidence="2">Uncharacterized protein</fullName>
    </submittedName>
</protein>
<dbReference type="AlphaFoldDB" id="A0A387HR02"/>
<name>A0A387HR02_9ACTN</name>
<accession>A0A387HR02</accession>
<evidence type="ECO:0000313" key="3">
    <source>
        <dbReference type="Proteomes" id="UP000271554"/>
    </source>
</evidence>
<evidence type="ECO:0000256" key="1">
    <source>
        <dbReference type="SAM" id="MobiDB-lite"/>
    </source>
</evidence>
<proteinExistence type="predicted"/>